<proteinExistence type="predicted"/>
<dbReference type="AlphaFoldDB" id="A0A6B0UFT9"/>
<sequence>MRSPLCGSGSAAVCSCAAAIRGAPVGRNSVAWTAALLPRSDPGSKASSVSSQGFPLGSPLAAAIAASPRRYPRGTGPCQAHRGSSVSVGAGGRWYLRSASMSA</sequence>
<dbReference type="PROSITE" id="PS51257">
    <property type="entry name" value="PROKAR_LIPOPROTEIN"/>
    <property type="match status" value="1"/>
</dbReference>
<protein>
    <submittedName>
        <fullName evidence="1">Putative secreted protein</fullName>
    </submittedName>
</protein>
<dbReference type="EMBL" id="GIFC01006604">
    <property type="protein sequence ID" value="MXU88687.1"/>
    <property type="molecule type" value="Transcribed_RNA"/>
</dbReference>
<reference evidence="1" key="1">
    <citation type="submission" date="2019-12" db="EMBL/GenBank/DDBJ databases">
        <title>An insight into the sialome of adult female Ixodes ricinus ticks feeding for 6 days.</title>
        <authorList>
            <person name="Perner J."/>
            <person name="Ribeiro J.M.C."/>
        </authorList>
    </citation>
    <scope>NUCLEOTIDE SEQUENCE</scope>
    <source>
        <strain evidence="1">Semi-engorged</strain>
        <tissue evidence="1">Salivary glands</tissue>
    </source>
</reference>
<name>A0A6B0UFT9_IXORI</name>
<organism evidence="1">
    <name type="scientific">Ixodes ricinus</name>
    <name type="common">Common tick</name>
    <name type="synonym">Acarus ricinus</name>
    <dbReference type="NCBI Taxonomy" id="34613"/>
    <lineage>
        <taxon>Eukaryota</taxon>
        <taxon>Metazoa</taxon>
        <taxon>Ecdysozoa</taxon>
        <taxon>Arthropoda</taxon>
        <taxon>Chelicerata</taxon>
        <taxon>Arachnida</taxon>
        <taxon>Acari</taxon>
        <taxon>Parasitiformes</taxon>
        <taxon>Ixodida</taxon>
        <taxon>Ixodoidea</taxon>
        <taxon>Ixodidae</taxon>
        <taxon>Ixodinae</taxon>
        <taxon>Ixodes</taxon>
    </lineage>
</organism>
<evidence type="ECO:0000313" key="1">
    <source>
        <dbReference type="EMBL" id="MXU88687.1"/>
    </source>
</evidence>
<accession>A0A6B0UFT9</accession>